<dbReference type="Proteomes" id="UP000294848">
    <property type="component" value="Unassembled WGS sequence"/>
</dbReference>
<evidence type="ECO:0000259" key="8">
    <source>
        <dbReference type="Pfam" id="PF12849"/>
    </source>
</evidence>
<dbReference type="InterPro" id="IPR005673">
    <property type="entry name" value="ABC_phos-bd_PstS"/>
</dbReference>
<keyword evidence="7" id="KW-0732">Signal</keyword>
<dbReference type="InterPro" id="IPR050962">
    <property type="entry name" value="Phosphate-bind_PstS"/>
</dbReference>
<comment type="similarity">
    <text evidence="2 6">Belongs to the PstS family.</text>
</comment>
<dbReference type="Gene3D" id="3.40.190.10">
    <property type="entry name" value="Periplasmic binding protein-like II"/>
    <property type="match status" value="2"/>
</dbReference>
<dbReference type="InterPro" id="IPR024370">
    <property type="entry name" value="PBP_domain"/>
</dbReference>
<dbReference type="RefSeq" id="WP_133463969.1">
    <property type="nucleotide sequence ID" value="NZ_SNWI01000002.1"/>
</dbReference>
<dbReference type="AlphaFoldDB" id="A0A4V3BYS3"/>
<dbReference type="PROSITE" id="PS51257">
    <property type="entry name" value="PROKAR_LIPOPROTEIN"/>
    <property type="match status" value="1"/>
</dbReference>
<evidence type="ECO:0000256" key="1">
    <source>
        <dbReference type="ARBA" id="ARBA00002841"/>
    </source>
</evidence>
<evidence type="ECO:0000256" key="7">
    <source>
        <dbReference type="SAM" id="SignalP"/>
    </source>
</evidence>
<dbReference type="EMBL" id="SNWI01000002">
    <property type="protein sequence ID" value="TDO03689.1"/>
    <property type="molecule type" value="Genomic_DNA"/>
</dbReference>
<dbReference type="PANTHER" id="PTHR42996">
    <property type="entry name" value="PHOSPHATE-BINDING PROTEIN PSTS"/>
    <property type="match status" value="1"/>
</dbReference>
<proteinExistence type="inferred from homology"/>
<dbReference type="PIRSF" id="PIRSF002756">
    <property type="entry name" value="PstS"/>
    <property type="match status" value="1"/>
</dbReference>
<dbReference type="SUPFAM" id="SSF53850">
    <property type="entry name" value="Periplasmic binding protein-like II"/>
    <property type="match status" value="1"/>
</dbReference>
<dbReference type="GO" id="GO:0035435">
    <property type="term" value="P:phosphate ion transmembrane transport"/>
    <property type="evidence" value="ECO:0007669"/>
    <property type="project" value="InterPro"/>
</dbReference>
<comment type="subunit">
    <text evidence="3">The complex is composed of two ATP-binding proteins (PstB), two transmembrane proteins (PstC and PstA) and a solute-binding protein (PstS).</text>
</comment>
<dbReference type="GO" id="GO:0042301">
    <property type="term" value="F:phosphate ion binding"/>
    <property type="evidence" value="ECO:0007669"/>
    <property type="project" value="InterPro"/>
</dbReference>
<protein>
    <recommendedName>
        <fullName evidence="6">Phosphate-binding protein</fullName>
    </recommendedName>
</protein>
<keyword evidence="4 6" id="KW-0813">Transport</keyword>
<gene>
    <name evidence="9" type="ORF">DET52_10219</name>
</gene>
<dbReference type="NCBIfam" id="TIGR00975">
    <property type="entry name" value="3a0107s03"/>
    <property type="match status" value="1"/>
</dbReference>
<dbReference type="OrthoDB" id="9783488at2"/>
<evidence type="ECO:0000256" key="4">
    <source>
        <dbReference type="ARBA" id="ARBA00022448"/>
    </source>
</evidence>
<reference evidence="9 10" key="1">
    <citation type="submission" date="2019-03" db="EMBL/GenBank/DDBJ databases">
        <title>Freshwater and sediment microbial communities from various areas in North America, analyzing microbe dynamics in response to fracking.</title>
        <authorList>
            <person name="Lamendella R."/>
        </authorList>
    </citation>
    <scope>NUCLEOTIDE SEQUENCE [LARGE SCALE GENOMIC DNA]</scope>
    <source>
        <strain evidence="9 10">114D</strain>
    </source>
</reference>
<evidence type="ECO:0000256" key="2">
    <source>
        <dbReference type="ARBA" id="ARBA00008725"/>
    </source>
</evidence>
<dbReference type="CDD" id="cd13565">
    <property type="entry name" value="PBP2_PstS"/>
    <property type="match status" value="1"/>
</dbReference>
<evidence type="ECO:0000313" key="9">
    <source>
        <dbReference type="EMBL" id="TDO03689.1"/>
    </source>
</evidence>
<feature type="chain" id="PRO_5020782398" description="Phosphate-binding protein" evidence="7">
    <location>
        <begin position="21"/>
        <end position="354"/>
    </location>
</feature>
<dbReference type="GO" id="GO:0043190">
    <property type="term" value="C:ATP-binding cassette (ABC) transporter complex"/>
    <property type="evidence" value="ECO:0007669"/>
    <property type="project" value="InterPro"/>
</dbReference>
<keyword evidence="5 6" id="KW-0592">Phosphate transport</keyword>
<evidence type="ECO:0000313" key="10">
    <source>
        <dbReference type="Proteomes" id="UP000294848"/>
    </source>
</evidence>
<evidence type="ECO:0000256" key="3">
    <source>
        <dbReference type="ARBA" id="ARBA00011529"/>
    </source>
</evidence>
<dbReference type="PANTHER" id="PTHR42996:SF1">
    <property type="entry name" value="PHOSPHATE-BINDING PROTEIN PSTS"/>
    <property type="match status" value="1"/>
</dbReference>
<sequence length="354" mass="37573">MKVVLSFVLAVVLLSACQNSSKKSNDAGADNVSLTAAGATFPMPYYNLVFKDYTKETDVLVTYGGIGSGGGIRSLKDKVVDFGATDAFLSDAKLAEMPGDVVHIPTCIGAVVIAYNLPGVDELKLSDKLLEKIFMGEITNWNDPALKSNNEGVNLPDLEITFVHRSDGSGTTHIFSDYMSKVSSKWAEEVGAGKSLKWPVGMGAKGNPGVAGTISQTEGAIGYIGSEFAFAQKIQTAKVQNSSGEYIEPSIASISAAAQGEIPADTRVMLTNSSDPASYPISGFTWIILYKDQAYDGRSQAQAKGTLEFLDWLISEKAQGQAEKVNYAPLPEAAVAKAKAILRSVTYGGEKILN</sequence>
<dbReference type="Pfam" id="PF12849">
    <property type="entry name" value="PBP_like_2"/>
    <property type="match status" value="1"/>
</dbReference>
<evidence type="ECO:0000256" key="6">
    <source>
        <dbReference type="PIRNR" id="PIRNR002756"/>
    </source>
</evidence>
<comment type="function">
    <text evidence="1">Part of the ABC transporter complex PstSACB involved in phosphate import.</text>
</comment>
<name>A0A4V3BYS3_9BACT</name>
<accession>A0A4V3BYS3</accession>
<feature type="domain" description="PBP" evidence="8">
    <location>
        <begin position="29"/>
        <end position="316"/>
    </location>
</feature>
<feature type="signal peptide" evidence="7">
    <location>
        <begin position="1"/>
        <end position="20"/>
    </location>
</feature>
<comment type="caution">
    <text evidence="9">The sequence shown here is derived from an EMBL/GenBank/DDBJ whole genome shotgun (WGS) entry which is preliminary data.</text>
</comment>
<evidence type="ECO:0000256" key="5">
    <source>
        <dbReference type="ARBA" id="ARBA00022592"/>
    </source>
</evidence>
<organism evidence="9 10">
    <name type="scientific">Sunxiuqinia elliptica</name>
    <dbReference type="NCBI Taxonomy" id="655355"/>
    <lineage>
        <taxon>Bacteria</taxon>
        <taxon>Pseudomonadati</taxon>
        <taxon>Bacteroidota</taxon>
        <taxon>Bacteroidia</taxon>
        <taxon>Marinilabiliales</taxon>
        <taxon>Prolixibacteraceae</taxon>
        <taxon>Sunxiuqinia</taxon>
    </lineage>
</organism>